<dbReference type="SUPFAM" id="SSF75005">
    <property type="entry name" value="Arabinanase/levansucrase/invertase"/>
    <property type="match status" value="1"/>
</dbReference>
<reference evidence="11" key="1">
    <citation type="submission" date="2010-05" db="EMBL/GenBank/DDBJ databases">
        <title>The Genome Sequence of Magnaporthe poae strain ATCC 64411.</title>
        <authorList>
            <consortium name="The Broad Institute Genome Sequencing Platform"/>
            <consortium name="Broad Institute Genome Sequencing Center for Infectious Disease"/>
            <person name="Ma L.-J."/>
            <person name="Dead R."/>
            <person name="Young S."/>
            <person name="Zeng Q."/>
            <person name="Koehrsen M."/>
            <person name="Alvarado L."/>
            <person name="Berlin A."/>
            <person name="Chapman S.B."/>
            <person name="Chen Z."/>
            <person name="Freedman E."/>
            <person name="Gellesch M."/>
            <person name="Goldberg J."/>
            <person name="Griggs A."/>
            <person name="Gujja S."/>
            <person name="Heilman E.R."/>
            <person name="Heiman D."/>
            <person name="Hepburn T."/>
            <person name="Howarth C."/>
            <person name="Jen D."/>
            <person name="Larson L."/>
            <person name="Mehta T."/>
            <person name="Neiman D."/>
            <person name="Pearson M."/>
            <person name="Roberts A."/>
            <person name="Saif S."/>
            <person name="Shea T."/>
            <person name="Shenoy N."/>
            <person name="Sisk P."/>
            <person name="Stolte C."/>
            <person name="Sykes S."/>
            <person name="Walk T."/>
            <person name="White J."/>
            <person name="Yandava C."/>
            <person name="Haas B."/>
            <person name="Nusbaum C."/>
            <person name="Birren B."/>
        </authorList>
    </citation>
    <scope>NUCLEOTIDE SEQUENCE</scope>
    <source>
        <strain evidence="11">ATCC 64411</strain>
    </source>
</reference>
<evidence type="ECO:0000256" key="9">
    <source>
        <dbReference type="SAM" id="SignalP"/>
    </source>
</evidence>
<dbReference type="PROSITE" id="PS51175">
    <property type="entry name" value="CBM6"/>
    <property type="match status" value="1"/>
</dbReference>
<dbReference type="InterPro" id="IPR023296">
    <property type="entry name" value="Glyco_hydro_beta-prop_sf"/>
</dbReference>
<keyword evidence="2 9" id="KW-0732">Signal</keyword>
<dbReference type="EMBL" id="ADBL01000823">
    <property type="status" value="NOT_ANNOTATED_CDS"/>
    <property type="molecule type" value="Genomic_DNA"/>
</dbReference>
<dbReference type="GO" id="GO:0030246">
    <property type="term" value="F:carbohydrate binding"/>
    <property type="evidence" value="ECO:0007669"/>
    <property type="project" value="InterPro"/>
</dbReference>
<protein>
    <submittedName>
        <fullName evidence="11 12">Xylosidase/arabinosidase</fullName>
    </submittedName>
</protein>
<dbReference type="PANTHER" id="PTHR43772:SF2">
    <property type="entry name" value="PUTATIVE (AFU_ORTHOLOGUE AFUA_2G04480)-RELATED"/>
    <property type="match status" value="1"/>
</dbReference>
<dbReference type="PANTHER" id="PTHR43772">
    <property type="entry name" value="ENDO-1,4-BETA-XYLANASE"/>
    <property type="match status" value="1"/>
</dbReference>
<keyword evidence="14" id="KW-1185">Reference proteome</keyword>
<reference evidence="13" key="5">
    <citation type="submission" date="2015-06" db="UniProtKB">
        <authorList>
            <consortium name="EnsemblFungi"/>
        </authorList>
    </citation>
    <scope>IDENTIFICATION</scope>
    <source>
        <strain evidence="13">ATCC 64411</strain>
    </source>
</reference>
<keyword evidence="4" id="KW-0119">Carbohydrate metabolism</keyword>
<dbReference type="GO" id="GO:0004553">
    <property type="term" value="F:hydrolase activity, hydrolyzing O-glycosyl compounds"/>
    <property type="evidence" value="ECO:0007669"/>
    <property type="project" value="InterPro"/>
</dbReference>
<dbReference type="GO" id="GO:0005975">
    <property type="term" value="P:carbohydrate metabolic process"/>
    <property type="evidence" value="ECO:0007669"/>
    <property type="project" value="InterPro"/>
</dbReference>
<dbReference type="InterPro" id="IPR005084">
    <property type="entry name" value="CBM6"/>
</dbReference>
<accession>A0A0C4CSD6</accession>
<gene>
    <name evidence="11" type="ORF">MAPG_03439</name>
</gene>
<dbReference type="CDD" id="cd18618">
    <property type="entry name" value="GH43_Xsa43E-like"/>
    <property type="match status" value="1"/>
</dbReference>
<evidence type="ECO:0000313" key="11">
    <source>
        <dbReference type="EMBL" id="KLU84395.1"/>
    </source>
</evidence>
<dbReference type="VEuPathDB" id="FungiDB:MAPG_03439"/>
<evidence type="ECO:0000256" key="4">
    <source>
        <dbReference type="ARBA" id="ARBA00023277"/>
    </source>
</evidence>
<feature type="chain" id="PRO_5009384979" evidence="9">
    <location>
        <begin position="35"/>
        <end position="469"/>
    </location>
</feature>
<dbReference type="Pfam" id="PF03422">
    <property type="entry name" value="CBM_6"/>
    <property type="match status" value="1"/>
</dbReference>
<dbReference type="OrthoDB" id="5211809at2759"/>
<evidence type="ECO:0000313" key="14">
    <source>
        <dbReference type="Proteomes" id="UP000011715"/>
    </source>
</evidence>
<dbReference type="AlphaFoldDB" id="A0A0C4CSD6"/>
<dbReference type="EnsemblFungi" id="MAPG_03439T0">
    <property type="protein sequence ID" value="MAPG_03439T0"/>
    <property type="gene ID" value="MAPG_03439"/>
</dbReference>
<dbReference type="EMBL" id="GL876967">
    <property type="protein sequence ID" value="KLU84395.1"/>
    <property type="molecule type" value="Genomic_DNA"/>
</dbReference>
<evidence type="ECO:0000313" key="12">
    <source>
        <dbReference type="EMBL" id="KLU84396.1"/>
    </source>
</evidence>
<organism evidence="13 14">
    <name type="scientific">Magnaporthiopsis poae (strain ATCC 64411 / 73-15)</name>
    <name type="common">Kentucky bluegrass fungus</name>
    <name type="synonym">Magnaporthe poae</name>
    <dbReference type="NCBI Taxonomy" id="644358"/>
    <lineage>
        <taxon>Eukaryota</taxon>
        <taxon>Fungi</taxon>
        <taxon>Dikarya</taxon>
        <taxon>Ascomycota</taxon>
        <taxon>Pezizomycotina</taxon>
        <taxon>Sordariomycetes</taxon>
        <taxon>Sordariomycetidae</taxon>
        <taxon>Magnaporthales</taxon>
        <taxon>Magnaporthaceae</taxon>
        <taxon>Magnaporthiopsis</taxon>
    </lineage>
</organism>
<dbReference type="EMBL" id="GL876967">
    <property type="protein sequence ID" value="KLU84396.1"/>
    <property type="molecule type" value="Genomic_DNA"/>
</dbReference>
<reference evidence="11" key="3">
    <citation type="submission" date="2011-03" db="EMBL/GenBank/DDBJ databases">
        <title>Annotation of Magnaporthe poae ATCC 64411.</title>
        <authorList>
            <person name="Ma L.-J."/>
            <person name="Dead R."/>
            <person name="Young S.K."/>
            <person name="Zeng Q."/>
            <person name="Gargeya S."/>
            <person name="Fitzgerald M."/>
            <person name="Haas B."/>
            <person name="Abouelleil A."/>
            <person name="Alvarado L."/>
            <person name="Arachchi H.M."/>
            <person name="Berlin A."/>
            <person name="Brown A."/>
            <person name="Chapman S.B."/>
            <person name="Chen Z."/>
            <person name="Dunbar C."/>
            <person name="Freedman E."/>
            <person name="Gearin G."/>
            <person name="Gellesch M."/>
            <person name="Goldberg J."/>
            <person name="Griggs A."/>
            <person name="Gujja S."/>
            <person name="Heiman D."/>
            <person name="Howarth C."/>
            <person name="Larson L."/>
            <person name="Lui A."/>
            <person name="MacDonald P.J.P."/>
            <person name="Mehta T."/>
            <person name="Montmayeur A."/>
            <person name="Murphy C."/>
            <person name="Neiman D."/>
            <person name="Pearson M."/>
            <person name="Priest M."/>
            <person name="Roberts A."/>
            <person name="Saif S."/>
            <person name="Shea T."/>
            <person name="Shenoy N."/>
            <person name="Sisk P."/>
            <person name="Stolte C."/>
            <person name="Sykes S."/>
            <person name="Yandava C."/>
            <person name="Wortman J."/>
            <person name="Nusbaum C."/>
            <person name="Birren B."/>
        </authorList>
    </citation>
    <scope>NUCLEOTIDE SEQUENCE</scope>
    <source>
        <strain evidence="11">ATCC 64411</strain>
    </source>
</reference>
<dbReference type="CDD" id="cd04084">
    <property type="entry name" value="CBM6_xylanase-like"/>
    <property type="match status" value="1"/>
</dbReference>
<dbReference type="EnsemblFungi" id="MAPG_03439T1">
    <property type="protein sequence ID" value="MAPG_03439T1"/>
    <property type="gene ID" value="MAPG_03439"/>
</dbReference>
<feature type="domain" description="CBM6" evidence="10">
    <location>
        <begin position="339"/>
        <end position="468"/>
    </location>
</feature>
<evidence type="ECO:0000256" key="3">
    <source>
        <dbReference type="ARBA" id="ARBA00022801"/>
    </source>
</evidence>
<comment type="similarity">
    <text evidence="1 8">Belongs to the glycosyl hydrolase 43 family.</text>
</comment>
<evidence type="ECO:0000256" key="6">
    <source>
        <dbReference type="PIRSR" id="PIRSR606710-1"/>
    </source>
</evidence>
<feature type="site" description="Important for catalytic activity, responsible for pKa modulation of the active site Glu and correct orientation of both the proton donor and substrate" evidence="7">
    <location>
        <position position="160"/>
    </location>
</feature>
<dbReference type="Proteomes" id="UP000011715">
    <property type="component" value="Unassembled WGS sequence"/>
</dbReference>
<dbReference type="Gene3D" id="2.60.120.260">
    <property type="entry name" value="Galactose-binding domain-like"/>
    <property type="match status" value="1"/>
</dbReference>
<dbReference type="OMA" id="FNFNWWQ"/>
<evidence type="ECO:0000313" key="13">
    <source>
        <dbReference type="EnsemblFungi" id="MAPG_03439T0"/>
    </source>
</evidence>
<feature type="active site" description="Proton donor" evidence="6">
    <location>
        <position position="224"/>
    </location>
</feature>
<evidence type="ECO:0000256" key="5">
    <source>
        <dbReference type="ARBA" id="ARBA00023295"/>
    </source>
</evidence>
<reference evidence="14" key="2">
    <citation type="submission" date="2010-05" db="EMBL/GenBank/DDBJ databases">
        <title>The genome sequence of Magnaporthe poae strain ATCC 64411.</title>
        <authorList>
            <person name="Ma L.-J."/>
            <person name="Dead R."/>
            <person name="Young S."/>
            <person name="Zeng Q."/>
            <person name="Koehrsen M."/>
            <person name="Alvarado L."/>
            <person name="Berlin A."/>
            <person name="Chapman S.B."/>
            <person name="Chen Z."/>
            <person name="Freedman E."/>
            <person name="Gellesch M."/>
            <person name="Goldberg J."/>
            <person name="Griggs A."/>
            <person name="Gujja S."/>
            <person name="Heilman E.R."/>
            <person name="Heiman D."/>
            <person name="Hepburn T."/>
            <person name="Howarth C."/>
            <person name="Jen D."/>
            <person name="Larson L."/>
            <person name="Mehta T."/>
            <person name="Neiman D."/>
            <person name="Pearson M."/>
            <person name="Roberts A."/>
            <person name="Saif S."/>
            <person name="Shea T."/>
            <person name="Shenoy N."/>
            <person name="Sisk P."/>
            <person name="Stolte C."/>
            <person name="Sykes S."/>
            <person name="Walk T."/>
            <person name="White J."/>
            <person name="Yandava C."/>
            <person name="Haas B."/>
            <person name="Nusbaum C."/>
            <person name="Birren B."/>
        </authorList>
    </citation>
    <scope>NUCLEOTIDE SEQUENCE [LARGE SCALE GENOMIC DNA]</scope>
    <source>
        <strain evidence="14">ATCC 64411 / 73-15</strain>
    </source>
</reference>
<feature type="active site" description="Proton acceptor" evidence="6">
    <location>
        <position position="46"/>
    </location>
</feature>
<evidence type="ECO:0000256" key="8">
    <source>
        <dbReference type="RuleBase" id="RU361187"/>
    </source>
</evidence>
<dbReference type="STRING" id="644358.A0A0C4CSD6"/>
<proteinExistence type="inferred from homology"/>
<dbReference type="InterPro" id="IPR006584">
    <property type="entry name" value="Cellulose-bd_IV"/>
</dbReference>
<dbReference type="SUPFAM" id="SSF49785">
    <property type="entry name" value="Galactose-binding domain-like"/>
    <property type="match status" value="1"/>
</dbReference>
<evidence type="ECO:0000256" key="1">
    <source>
        <dbReference type="ARBA" id="ARBA00009865"/>
    </source>
</evidence>
<feature type="signal peptide" evidence="9">
    <location>
        <begin position="1"/>
        <end position="34"/>
    </location>
</feature>
<dbReference type="InterPro" id="IPR008979">
    <property type="entry name" value="Galactose-bd-like_sf"/>
</dbReference>
<evidence type="ECO:0000256" key="2">
    <source>
        <dbReference type="ARBA" id="ARBA00022729"/>
    </source>
</evidence>
<keyword evidence="5 8" id="KW-0326">Glycosidase</keyword>
<sequence length="469" mass="50889">MDHPRAGNMRWGMKTACRGLLLAVLAGAPSFVRADNPIVQTRYTADPAPMVYKDRLYLVTSHDNDGATYFNMTDWRLFSTDDMANWQDHGSPAGLATFSWASKDAWAPQAVERNGKFYLYVPVQPRSGGGAAIGVGVADKIEGPYKDAIGRPLVQNGEIDPTVFIDDDGQAYLYWGNPNLNYVKLNPDMISYQGQPVRVQLTTQGFGPRAAGRGDGKRPTSYEEGPWLYKRNGVYYMIYAANCCSEDIRYATAPTATGPWTYRGLVMATEGSSFTNHPGVVHYMNNSYFFYHNGALPGGGGYARSVSVERFNYGADGSIPTMKMSKTGAPQLKEFDPYTRREAETMAFSRGVSTEPCSEGGINVNNINNGDYIKVAGVAFGAAPGPKTFTARVAAGGNAQNSKIELRLGGESGTLVGTCNVPGSTGGWQSWTTVNCSVSGATGTKDLFFKFVGSGSGYLFNMNWWQFAK</sequence>
<dbReference type="eggNOG" id="ENOG502SHWK">
    <property type="taxonomic scope" value="Eukaryota"/>
</dbReference>
<dbReference type="InterPro" id="IPR006710">
    <property type="entry name" value="Glyco_hydro_43"/>
</dbReference>
<evidence type="ECO:0000256" key="7">
    <source>
        <dbReference type="PIRSR" id="PIRSR606710-2"/>
    </source>
</evidence>
<dbReference type="InterPro" id="IPR052176">
    <property type="entry name" value="Glycosyl_Hydrlase_43_Enz"/>
</dbReference>
<reference evidence="13" key="4">
    <citation type="journal article" date="2015" name="G3 (Bethesda)">
        <title>Genome sequences of three phytopathogenic species of the Magnaporthaceae family of fungi.</title>
        <authorList>
            <person name="Okagaki L.H."/>
            <person name="Nunes C.C."/>
            <person name="Sailsbery J."/>
            <person name="Clay B."/>
            <person name="Brown D."/>
            <person name="John T."/>
            <person name="Oh Y."/>
            <person name="Young N."/>
            <person name="Fitzgerald M."/>
            <person name="Haas B.J."/>
            <person name="Zeng Q."/>
            <person name="Young S."/>
            <person name="Adiconis X."/>
            <person name="Fan L."/>
            <person name="Levin J.Z."/>
            <person name="Mitchell T.K."/>
            <person name="Okubara P.A."/>
            <person name="Farman M.L."/>
            <person name="Kohn L.M."/>
            <person name="Birren B."/>
            <person name="Ma L.-J."/>
            <person name="Dean R.A."/>
        </authorList>
    </citation>
    <scope>NUCLEOTIDE SEQUENCE</scope>
    <source>
        <strain evidence="13">ATCC 64411 / 73-15</strain>
    </source>
</reference>
<name>A0A0C4CSD6_MAGP6</name>
<dbReference type="Pfam" id="PF04616">
    <property type="entry name" value="Glyco_hydro_43"/>
    <property type="match status" value="1"/>
</dbReference>
<evidence type="ECO:0000259" key="10">
    <source>
        <dbReference type="PROSITE" id="PS51175"/>
    </source>
</evidence>
<keyword evidence="3 8" id="KW-0378">Hydrolase</keyword>
<dbReference type="SMART" id="SM00606">
    <property type="entry name" value="CBD_IV"/>
    <property type="match status" value="1"/>
</dbReference>
<dbReference type="Gene3D" id="2.115.10.20">
    <property type="entry name" value="Glycosyl hydrolase domain, family 43"/>
    <property type="match status" value="1"/>
</dbReference>